<keyword evidence="1" id="KW-0812">Transmembrane</keyword>
<dbReference type="AlphaFoldDB" id="A0A370WSH9"/>
<feature type="transmembrane region" description="Helical" evidence="1">
    <location>
        <begin position="59"/>
        <end position="80"/>
    </location>
</feature>
<reference evidence="2 3" key="1">
    <citation type="submission" date="2018-07" db="EMBL/GenBank/DDBJ databases">
        <title>Dyella monticola sp. nov. and Dyella psychrodurans sp. nov. isolated from monsoon evergreen broad-leaved forest soil of Dinghu Mountain, China.</title>
        <authorList>
            <person name="Gao Z."/>
            <person name="Qiu L."/>
        </authorList>
    </citation>
    <scope>NUCLEOTIDE SEQUENCE [LARGE SCALE GENOMIC DNA]</scope>
    <source>
        <strain evidence="2 3">4G-K06</strain>
    </source>
</reference>
<keyword evidence="1" id="KW-0472">Membrane</keyword>
<dbReference type="Proteomes" id="UP000254258">
    <property type="component" value="Unassembled WGS sequence"/>
</dbReference>
<keyword evidence="1" id="KW-1133">Transmembrane helix</keyword>
<protein>
    <submittedName>
        <fullName evidence="2">Uncharacterized protein</fullName>
    </submittedName>
</protein>
<comment type="caution">
    <text evidence="2">The sequence shown here is derived from an EMBL/GenBank/DDBJ whole genome shotgun (WGS) entry which is preliminary data.</text>
</comment>
<evidence type="ECO:0000313" key="2">
    <source>
        <dbReference type="EMBL" id="RDS79080.1"/>
    </source>
</evidence>
<sequence>MVALARKFLAIIVRAILFIGLYDLALRFVHTYPVPMPPDQQNILFLLSEKLGIRDPDDLYIFGFATIDLVVTILAYRAVIRLWRHYRIGR</sequence>
<keyword evidence="3" id="KW-1185">Reference proteome</keyword>
<proteinExistence type="predicted"/>
<dbReference type="EMBL" id="QRBE01000017">
    <property type="protein sequence ID" value="RDS79080.1"/>
    <property type="molecule type" value="Genomic_DNA"/>
</dbReference>
<organism evidence="2 3">
    <name type="scientific">Dyella monticola</name>
    <dbReference type="NCBI Taxonomy" id="1927958"/>
    <lineage>
        <taxon>Bacteria</taxon>
        <taxon>Pseudomonadati</taxon>
        <taxon>Pseudomonadota</taxon>
        <taxon>Gammaproteobacteria</taxon>
        <taxon>Lysobacterales</taxon>
        <taxon>Rhodanobacteraceae</taxon>
        <taxon>Dyella</taxon>
    </lineage>
</organism>
<evidence type="ECO:0000256" key="1">
    <source>
        <dbReference type="SAM" id="Phobius"/>
    </source>
</evidence>
<accession>A0A370WSH9</accession>
<name>A0A370WSH9_9GAMM</name>
<feature type="transmembrane region" description="Helical" evidence="1">
    <location>
        <begin position="7"/>
        <end position="29"/>
    </location>
</feature>
<gene>
    <name evidence="2" type="ORF">DWU98_19585</name>
</gene>
<evidence type="ECO:0000313" key="3">
    <source>
        <dbReference type="Proteomes" id="UP000254258"/>
    </source>
</evidence>